<evidence type="ECO:0000313" key="1">
    <source>
        <dbReference type="Proteomes" id="UP000046393"/>
    </source>
</evidence>
<name>A0A0N5AGY4_9BILA</name>
<sequence length="222" mass="25566">KWLFSANAQLAAVYSSVEKSKDCSNWSSWGSYSLQTSYMMQISPICRQHWFYKFVKDRYGRSLESFFSYMGSVLKSKIPCGMCSYKQSCGFGGRKRCHISPFEIKGGRAIIPFYVSERVCKPKDLKGADQMKSCIVDYYKLRENGEECQLWPTDKVDLSQVEPAFQQHIKNLKWYECLPQTITNKETMKSEKVCRCCCFPFKPNPKTFVCEKIPGAPDAPGF</sequence>
<dbReference type="PANTHER" id="PTHR37443:SF3">
    <property type="entry name" value="SECRETED PROTEIN"/>
    <property type="match status" value="1"/>
</dbReference>
<reference evidence="2" key="1">
    <citation type="submission" date="2017-02" db="UniProtKB">
        <authorList>
            <consortium name="WormBaseParasite"/>
        </authorList>
    </citation>
    <scope>IDENTIFICATION</scope>
</reference>
<organism evidence="1 2">
    <name type="scientific">Syphacia muris</name>
    <dbReference type="NCBI Taxonomy" id="451379"/>
    <lineage>
        <taxon>Eukaryota</taxon>
        <taxon>Metazoa</taxon>
        <taxon>Ecdysozoa</taxon>
        <taxon>Nematoda</taxon>
        <taxon>Chromadorea</taxon>
        <taxon>Rhabditida</taxon>
        <taxon>Spirurina</taxon>
        <taxon>Oxyuridomorpha</taxon>
        <taxon>Oxyuroidea</taxon>
        <taxon>Oxyuridae</taxon>
        <taxon>Syphacia</taxon>
    </lineage>
</organism>
<keyword evidence="1" id="KW-1185">Reference proteome</keyword>
<dbReference type="AlphaFoldDB" id="A0A0N5AGY4"/>
<evidence type="ECO:0000313" key="2">
    <source>
        <dbReference type="WBParaSite" id="SMUV_0000361401-mRNA-1"/>
    </source>
</evidence>
<dbReference type="InterPro" id="IPR040271">
    <property type="entry name" value="T19C3.2-like"/>
</dbReference>
<accession>A0A0N5AGY4</accession>
<dbReference type="PANTHER" id="PTHR37443">
    <property type="entry name" value="PROTEIN CBG09852-RELATED"/>
    <property type="match status" value="1"/>
</dbReference>
<dbReference type="WBParaSite" id="SMUV_0000361401-mRNA-1">
    <property type="protein sequence ID" value="SMUV_0000361401-mRNA-1"/>
    <property type="gene ID" value="SMUV_0000361401"/>
</dbReference>
<protein>
    <submittedName>
        <fullName evidence="2">Apple domain-containing protein</fullName>
    </submittedName>
</protein>
<dbReference type="Proteomes" id="UP000046393">
    <property type="component" value="Unplaced"/>
</dbReference>
<proteinExistence type="predicted"/>